<dbReference type="EMBL" id="JABEYC010000292">
    <property type="protein sequence ID" value="KAF4979477.1"/>
    <property type="molecule type" value="Genomic_DNA"/>
</dbReference>
<proteinExistence type="predicted"/>
<evidence type="ECO:0000313" key="1">
    <source>
        <dbReference type="EMBL" id="KAF4979477.1"/>
    </source>
</evidence>
<name>A0A8H4UMG9_9HYPO</name>
<gene>
    <name evidence="1" type="ORF">FZEAL_4336</name>
</gene>
<organism evidence="1 2">
    <name type="scientific">Fusarium zealandicum</name>
    <dbReference type="NCBI Taxonomy" id="1053134"/>
    <lineage>
        <taxon>Eukaryota</taxon>
        <taxon>Fungi</taxon>
        <taxon>Dikarya</taxon>
        <taxon>Ascomycota</taxon>
        <taxon>Pezizomycotina</taxon>
        <taxon>Sordariomycetes</taxon>
        <taxon>Hypocreomycetidae</taxon>
        <taxon>Hypocreales</taxon>
        <taxon>Nectriaceae</taxon>
        <taxon>Fusarium</taxon>
        <taxon>Fusarium staphyleae species complex</taxon>
    </lineage>
</organism>
<reference evidence="1" key="2">
    <citation type="submission" date="2020-05" db="EMBL/GenBank/DDBJ databases">
        <authorList>
            <person name="Kim H.-S."/>
            <person name="Proctor R.H."/>
            <person name="Brown D.W."/>
        </authorList>
    </citation>
    <scope>NUCLEOTIDE SEQUENCE</scope>
    <source>
        <strain evidence="1">NRRL 22465</strain>
    </source>
</reference>
<reference evidence="1" key="1">
    <citation type="journal article" date="2020" name="BMC Genomics">
        <title>Correction to: Identification and distribution of gene clusters required for synthesis of sphingolipid metabolism inhibitors in diverse species of the filamentous fungus Fusarium.</title>
        <authorList>
            <person name="Kim H.S."/>
            <person name="Lohmar J.M."/>
            <person name="Busman M."/>
            <person name="Brown D.W."/>
            <person name="Naumann T.A."/>
            <person name="Divon H.H."/>
            <person name="Lysoe E."/>
            <person name="Uhlig S."/>
            <person name="Proctor R.H."/>
        </authorList>
    </citation>
    <scope>NUCLEOTIDE SEQUENCE</scope>
    <source>
        <strain evidence="1">NRRL 22465</strain>
    </source>
</reference>
<dbReference type="AlphaFoldDB" id="A0A8H4UMG9"/>
<keyword evidence="2" id="KW-1185">Reference proteome</keyword>
<protein>
    <submittedName>
        <fullName evidence="1">Uncharacterized protein</fullName>
    </submittedName>
</protein>
<sequence>MAQSLGARKLVESRLRPAIDRSSWFQVVPCSSYLLRPSLPDALAASWATMAAPNDAQEIASFLETKAVDESCPAIATFCFPHFEAPHTQNIWGSPGLWRNSSPTPLLAYTTSTIPGLLELCSMRPRSREKKLRIQRPWITEIQDKARSVAVGCALACVDSRDYHNLGRPRGL</sequence>
<evidence type="ECO:0000313" key="2">
    <source>
        <dbReference type="Proteomes" id="UP000635477"/>
    </source>
</evidence>
<accession>A0A8H4UMG9</accession>
<dbReference type="Proteomes" id="UP000635477">
    <property type="component" value="Unassembled WGS sequence"/>
</dbReference>
<comment type="caution">
    <text evidence="1">The sequence shown here is derived from an EMBL/GenBank/DDBJ whole genome shotgun (WGS) entry which is preliminary data.</text>
</comment>